<evidence type="ECO:0000259" key="5">
    <source>
        <dbReference type="Pfam" id="PF01979"/>
    </source>
</evidence>
<accession>A0A1H6TE41</accession>
<dbReference type="FunFam" id="3.20.20.140:FF:000014">
    <property type="entry name" value="5-methylthioadenosine/S-adenosylhomocysteine deaminase"/>
    <property type="match status" value="1"/>
</dbReference>
<reference evidence="7" key="1">
    <citation type="submission" date="2016-10" db="EMBL/GenBank/DDBJ databases">
        <authorList>
            <person name="Varghese N."/>
            <person name="Submissions S."/>
        </authorList>
    </citation>
    <scope>NUCLEOTIDE SEQUENCE [LARGE SCALE GENOMIC DNA]</scope>
    <source>
        <strain evidence="7">DSM 7165</strain>
    </source>
</reference>
<comment type="similarity">
    <text evidence="1">Belongs to the metallo-dependent hydrolases superfamily. ATZ/TRZ family.</text>
</comment>
<dbReference type="SUPFAM" id="SSF51338">
    <property type="entry name" value="Composite domain of metallo-dependent hydrolases"/>
    <property type="match status" value="1"/>
</dbReference>
<keyword evidence="7" id="KW-1185">Reference proteome</keyword>
<protein>
    <submittedName>
        <fullName evidence="6">5-methylthioadenosine/S-adenosylhomocysteine deaminase</fullName>
    </submittedName>
</protein>
<gene>
    <name evidence="6" type="ORF">SAMN05421831_10926</name>
</gene>
<dbReference type="InterPro" id="IPR032466">
    <property type="entry name" value="Metal_Hydrolase"/>
</dbReference>
<keyword evidence="2" id="KW-0479">Metal-binding</keyword>
<dbReference type="InterPro" id="IPR050287">
    <property type="entry name" value="MTA/SAH_deaminase"/>
</dbReference>
<dbReference type="EMBL" id="FNYH01000009">
    <property type="protein sequence ID" value="SEI74505.1"/>
    <property type="molecule type" value="Genomic_DNA"/>
</dbReference>
<evidence type="ECO:0000256" key="3">
    <source>
        <dbReference type="ARBA" id="ARBA00022801"/>
    </source>
</evidence>
<feature type="domain" description="Amidohydrolase-related" evidence="5">
    <location>
        <begin position="82"/>
        <end position="430"/>
    </location>
</feature>
<keyword evidence="4" id="KW-0862">Zinc</keyword>
<dbReference type="OrthoDB" id="9787621at2"/>
<evidence type="ECO:0000256" key="2">
    <source>
        <dbReference type="ARBA" id="ARBA00022723"/>
    </source>
</evidence>
<keyword evidence="3" id="KW-0378">Hydrolase</keyword>
<dbReference type="PANTHER" id="PTHR43794">
    <property type="entry name" value="AMINOHYDROLASE SSNA-RELATED"/>
    <property type="match status" value="1"/>
</dbReference>
<dbReference type="Gene3D" id="2.30.40.10">
    <property type="entry name" value="Urease, subunit C, domain 1"/>
    <property type="match status" value="1"/>
</dbReference>
<evidence type="ECO:0000256" key="1">
    <source>
        <dbReference type="ARBA" id="ARBA00006745"/>
    </source>
</evidence>
<dbReference type="SUPFAM" id="SSF51556">
    <property type="entry name" value="Metallo-dependent hydrolases"/>
    <property type="match status" value="1"/>
</dbReference>
<dbReference type="GO" id="GO:0046872">
    <property type="term" value="F:metal ion binding"/>
    <property type="evidence" value="ECO:0007669"/>
    <property type="project" value="UniProtKB-KW"/>
</dbReference>
<dbReference type="RefSeq" id="WP_093310496.1">
    <property type="nucleotide sequence ID" value="NZ_FNYH01000009.1"/>
</dbReference>
<dbReference type="STRING" id="64971.SAMN05421831_10926"/>
<dbReference type="CDD" id="cd01298">
    <property type="entry name" value="ATZ_TRZ_like"/>
    <property type="match status" value="1"/>
</dbReference>
<dbReference type="Proteomes" id="UP000242999">
    <property type="component" value="Unassembled WGS sequence"/>
</dbReference>
<evidence type="ECO:0000313" key="7">
    <source>
        <dbReference type="Proteomes" id="UP000242999"/>
    </source>
</evidence>
<dbReference type="GO" id="GO:0019239">
    <property type="term" value="F:deaminase activity"/>
    <property type="evidence" value="ECO:0007669"/>
    <property type="project" value="UniProtKB-ARBA"/>
</dbReference>
<sequence length="464" mass="51442">MSTSSANSACYASPNTAPQEVDTLIHARWILPMCTDVQGQPHLYKQHSLVIHGQRILDILPTEEAKGSYLAAQVYQLDDHLLLPGLINLHGHAAMSLFRGLADDLPLMTWLNEHIWPAEKHYVNEDFVRVGTQVAIAEMLRTGTTYFSDMYFFPEVSAQVANDVEIRMQATCPLLDFPTNWAQTPAEYLRKSADFIQHWQKNPWVRPALGPHAPYSVGDGLLCDTLALQKQTGVNMQMHVHETDFEVQQSLELHQQRPLARLARLGALSAQFQAVHMTQIDAQDLALLQQHQVSLIHCPQSNLKLASGFCPLQQVRQAGILTGLGTDGAASNNDLDLWSEMQTAALLAKGVAGDASALPAYEALKMVTIDAAHIVGEGARLGSLEFDKQADICAVRLQDLDSLPLYQPISHLVYTRMADKVSHVWVAGKLHVDEGELLTLDERSLKEDARRWAMKIANTGHHTP</sequence>
<dbReference type="Pfam" id="PF01979">
    <property type="entry name" value="Amidohydro_1"/>
    <property type="match status" value="1"/>
</dbReference>
<dbReference type="PANTHER" id="PTHR43794:SF11">
    <property type="entry name" value="AMIDOHYDROLASE-RELATED DOMAIN-CONTAINING PROTEIN"/>
    <property type="match status" value="1"/>
</dbReference>
<dbReference type="AlphaFoldDB" id="A0A1H6TE41"/>
<name>A0A1H6TE41_9GAMM</name>
<dbReference type="InterPro" id="IPR011059">
    <property type="entry name" value="Metal-dep_hydrolase_composite"/>
</dbReference>
<dbReference type="Gene3D" id="3.20.20.140">
    <property type="entry name" value="Metal-dependent hydrolases"/>
    <property type="match status" value="1"/>
</dbReference>
<proteinExistence type="inferred from homology"/>
<dbReference type="GO" id="GO:0016814">
    <property type="term" value="F:hydrolase activity, acting on carbon-nitrogen (but not peptide) bonds, in cyclic amidines"/>
    <property type="evidence" value="ECO:0007669"/>
    <property type="project" value="UniProtKB-ARBA"/>
</dbReference>
<organism evidence="6 7">
    <name type="scientific">Allopseudospirillum japonicum</name>
    <dbReference type="NCBI Taxonomy" id="64971"/>
    <lineage>
        <taxon>Bacteria</taxon>
        <taxon>Pseudomonadati</taxon>
        <taxon>Pseudomonadota</taxon>
        <taxon>Gammaproteobacteria</taxon>
        <taxon>Oceanospirillales</taxon>
        <taxon>Oceanospirillaceae</taxon>
        <taxon>Allopseudospirillum</taxon>
    </lineage>
</organism>
<dbReference type="NCBIfam" id="NF006549">
    <property type="entry name" value="PRK09045.1"/>
    <property type="match status" value="1"/>
</dbReference>
<evidence type="ECO:0000256" key="4">
    <source>
        <dbReference type="ARBA" id="ARBA00022833"/>
    </source>
</evidence>
<dbReference type="InterPro" id="IPR006680">
    <property type="entry name" value="Amidohydro-rel"/>
</dbReference>
<evidence type="ECO:0000313" key="6">
    <source>
        <dbReference type="EMBL" id="SEI74505.1"/>
    </source>
</evidence>